<reference evidence="6" key="1">
    <citation type="journal article" date="2014" name="Front. Microbiol.">
        <title>High frequency of phylogenetically diverse reductive dehalogenase-homologous genes in deep subseafloor sedimentary metagenomes.</title>
        <authorList>
            <person name="Kawai M."/>
            <person name="Futagami T."/>
            <person name="Toyoda A."/>
            <person name="Takaki Y."/>
            <person name="Nishi S."/>
            <person name="Hori S."/>
            <person name="Arai W."/>
            <person name="Tsubouchi T."/>
            <person name="Morono Y."/>
            <person name="Uchiyama I."/>
            <person name="Ito T."/>
            <person name="Fujiyama A."/>
            <person name="Inagaki F."/>
            <person name="Takami H."/>
        </authorList>
    </citation>
    <scope>NUCLEOTIDE SEQUENCE</scope>
    <source>
        <strain evidence="6">Expedition CK06-06</strain>
    </source>
</reference>
<name>X0U3D0_9ZZZZ</name>
<protein>
    <recommendedName>
        <fullName evidence="5">GTP-binding protein LepA C-terminal domain-containing protein</fullName>
    </recommendedName>
</protein>
<dbReference type="GO" id="GO:0045727">
    <property type="term" value="P:positive regulation of translation"/>
    <property type="evidence" value="ECO:0007669"/>
    <property type="project" value="TreeGrafter"/>
</dbReference>
<evidence type="ECO:0000256" key="4">
    <source>
        <dbReference type="ARBA" id="ARBA00023134"/>
    </source>
</evidence>
<evidence type="ECO:0000313" key="6">
    <source>
        <dbReference type="EMBL" id="GAF94912.1"/>
    </source>
</evidence>
<dbReference type="GO" id="GO:0006412">
    <property type="term" value="P:translation"/>
    <property type="evidence" value="ECO:0007669"/>
    <property type="project" value="UniProtKB-KW"/>
</dbReference>
<evidence type="ECO:0000256" key="1">
    <source>
        <dbReference type="ARBA" id="ARBA00022741"/>
    </source>
</evidence>
<dbReference type="Gene3D" id="3.30.70.2570">
    <property type="entry name" value="Elongation factor 4, C-terminal domain"/>
    <property type="match status" value="1"/>
</dbReference>
<sequence length="134" mass="15157">QGYASLDYELQGYRESRLVKLDILVNEMLVDAFSRVVTPDRAQDVGKMIVSKLKEVIPRQLFKVPIQAAVGSKIVARADIPAKRKDVLAKCYGGDVTRKRKLLEKQKEGKKRMKRLGNVEVPKEAFMDVVKLSL</sequence>
<dbReference type="AlphaFoldDB" id="X0U3D0"/>
<keyword evidence="4" id="KW-0342">GTP-binding</keyword>
<dbReference type="FunFam" id="3.30.70.2570:FF:000001">
    <property type="entry name" value="Translation factor GUF1, mitochondrial"/>
    <property type="match status" value="1"/>
</dbReference>
<dbReference type="GO" id="GO:0016787">
    <property type="term" value="F:hydrolase activity"/>
    <property type="evidence" value="ECO:0007669"/>
    <property type="project" value="UniProtKB-KW"/>
</dbReference>
<gene>
    <name evidence="6" type="ORF">S01H1_26145</name>
</gene>
<keyword evidence="1" id="KW-0547">Nucleotide-binding</keyword>
<organism evidence="6">
    <name type="scientific">marine sediment metagenome</name>
    <dbReference type="NCBI Taxonomy" id="412755"/>
    <lineage>
        <taxon>unclassified sequences</taxon>
        <taxon>metagenomes</taxon>
        <taxon>ecological metagenomes</taxon>
    </lineage>
</organism>
<proteinExistence type="predicted"/>
<dbReference type="InterPro" id="IPR006297">
    <property type="entry name" value="EF-4"/>
</dbReference>
<dbReference type="InterPro" id="IPR013842">
    <property type="entry name" value="LepA_CTD"/>
</dbReference>
<evidence type="ECO:0000256" key="2">
    <source>
        <dbReference type="ARBA" id="ARBA00022801"/>
    </source>
</evidence>
<dbReference type="Pfam" id="PF06421">
    <property type="entry name" value="LepA_C"/>
    <property type="match status" value="1"/>
</dbReference>
<accession>X0U3D0</accession>
<comment type="caution">
    <text evidence="6">The sequence shown here is derived from an EMBL/GenBank/DDBJ whole genome shotgun (WGS) entry which is preliminary data.</text>
</comment>
<dbReference type="InterPro" id="IPR038363">
    <property type="entry name" value="LepA_C_sf"/>
</dbReference>
<evidence type="ECO:0000259" key="5">
    <source>
        <dbReference type="Pfam" id="PF06421"/>
    </source>
</evidence>
<dbReference type="GO" id="GO:0005525">
    <property type="term" value="F:GTP binding"/>
    <property type="evidence" value="ECO:0007669"/>
    <property type="project" value="UniProtKB-KW"/>
</dbReference>
<dbReference type="GO" id="GO:0043022">
    <property type="term" value="F:ribosome binding"/>
    <property type="evidence" value="ECO:0007669"/>
    <property type="project" value="TreeGrafter"/>
</dbReference>
<dbReference type="PANTHER" id="PTHR43512:SF4">
    <property type="entry name" value="TRANSLATION FACTOR GUF1 HOMOLOG, CHLOROPLASTIC"/>
    <property type="match status" value="1"/>
</dbReference>
<dbReference type="EMBL" id="BARS01015835">
    <property type="protein sequence ID" value="GAF94912.1"/>
    <property type="molecule type" value="Genomic_DNA"/>
</dbReference>
<feature type="non-terminal residue" evidence="6">
    <location>
        <position position="1"/>
    </location>
</feature>
<keyword evidence="2" id="KW-0378">Hydrolase</keyword>
<keyword evidence="3" id="KW-0648">Protein biosynthesis</keyword>
<evidence type="ECO:0000256" key="3">
    <source>
        <dbReference type="ARBA" id="ARBA00022917"/>
    </source>
</evidence>
<dbReference type="PANTHER" id="PTHR43512">
    <property type="entry name" value="TRANSLATION FACTOR GUF1-RELATED"/>
    <property type="match status" value="1"/>
</dbReference>
<feature type="domain" description="GTP-binding protein LepA C-terminal" evidence="5">
    <location>
        <begin position="25"/>
        <end position="131"/>
    </location>
</feature>